<feature type="compositionally biased region" description="Acidic residues" evidence="6">
    <location>
        <begin position="1"/>
        <end position="10"/>
    </location>
</feature>
<evidence type="ECO:0000256" key="6">
    <source>
        <dbReference type="SAM" id="MobiDB-lite"/>
    </source>
</evidence>
<keyword evidence="3 7" id="KW-0812">Transmembrane</keyword>
<dbReference type="GO" id="GO:0016755">
    <property type="term" value="F:aminoacyltransferase activity"/>
    <property type="evidence" value="ECO:0007669"/>
    <property type="project" value="TreeGrafter"/>
</dbReference>
<dbReference type="AlphaFoldDB" id="A0A3M0MFR0"/>
<feature type="transmembrane region" description="Helical" evidence="7">
    <location>
        <begin position="409"/>
        <end position="433"/>
    </location>
</feature>
<evidence type="ECO:0000259" key="8">
    <source>
        <dbReference type="Pfam" id="PF09924"/>
    </source>
</evidence>
<dbReference type="EMBL" id="QOKZ01000002">
    <property type="protein sequence ID" value="RMC36399.1"/>
    <property type="molecule type" value="Genomic_DNA"/>
</dbReference>
<dbReference type="PANTHER" id="PTHR34697:SF2">
    <property type="entry name" value="PHOSPHATIDYLGLYCEROL LYSYLTRANSFERASE"/>
    <property type="match status" value="1"/>
</dbReference>
<evidence type="ECO:0000313" key="10">
    <source>
        <dbReference type="Proteomes" id="UP000273516"/>
    </source>
</evidence>
<evidence type="ECO:0000256" key="7">
    <source>
        <dbReference type="SAM" id="Phobius"/>
    </source>
</evidence>
<organism evidence="9 10">
    <name type="scientific">Paracoccus alkanivorans</name>
    <dbReference type="NCBI Taxonomy" id="2116655"/>
    <lineage>
        <taxon>Bacteria</taxon>
        <taxon>Pseudomonadati</taxon>
        <taxon>Pseudomonadota</taxon>
        <taxon>Alphaproteobacteria</taxon>
        <taxon>Rhodobacterales</taxon>
        <taxon>Paracoccaceae</taxon>
        <taxon>Paracoccus</taxon>
    </lineage>
</organism>
<dbReference type="InterPro" id="IPR051211">
    <property type="entry name" value="PG_lysyltransferase"/>
</dbReference>
<evidence type="ECO:0000256" key="2">
    <source>
        <dbReference type="ARBA" id="ARBA00022475"/>
    </source>
</evidence>
<name>A0A3M0MFR0_9RHOB</name>
<reference evidence="9 10" key="1">
    <citation type="submission" date="2018-07" db="EMBL/GenBank/DDBJ databases">
        <authorList>
            <person name="Zhang Y."/>
            <person name="Wang L."/>
            <person name="Ma S."/>
        </authorList>
    </citation>
    <scope>NUCLEOTIDE SEQUENCE [LARGE SCALE GENOMIC DNA]</scope>
    <source>
        <strain evidence="9 10">4-2</strain>
    </source>
</reference>
<dbReference type="PANTHER" id="PTHR34697">
    <property type="entry name" value="PHOSPHATIDYLGLYCEROL LYSYLTRANSFERASE"/>
    <property type="match status" value="1"/>
</dbReference>
<evidence type="ECO:0000256" key="5">
    <source>
        <dbReference type="ARBA" id="ARBA00023136"/>
    </source>
</evidence>
<evidence type="ECO:0000313" key="9">
    <source>
        <dbReference type="EMBL" id="RMC36399.1"/>
    </source>
</evidence>
<proteinExistence type="predicted"/>
<dbReference type="SUPFAM" id="SSF55729">
    <property type="entry name" value="Acyl-CoA N-acyltransferases (Nat)"/>
    <property type="match status" value="1"/>
</dbReference>
<evidence type="ECO:0000256" key="1">
    <source>
        <dbReference type="ARBA" id="ARBA00004651"/>
    </source>
</evidence>
<feature type="region of interest" description="Disordered" evidence="6">
    <location>
        <begin position="1"/>
        <end position="22"/>
    </location>
</feature>
<evidence type="ECO:0000256" key="3">
    <source>
        <dbReference type="ARBA" id="ARBA00022692"/>
    </source>
</evidence>
<keyword evidence="4 7" id="KW-1133">Transmembrane helix</keyword>
<dbReference type="InterPro" id="IPR016181">
    <property type="entry name" value="Acyl_CoA_acyltransferase"/>
</dbReference>
<keyword evidence="5 7" id="KW-0472">Membrane</keyword>
<sequence length="440" mass="47981">MADTLADDENSALREDHGTQVPPGPGLPLAKLIFGRLLPDRYSLLSCSLFVLGVAFSALLLFAELVEGAGLRLLLANRGFTAPVTLALLALTGGAIARRLLGRLPGCRLPATGDLRRAADILARQPDAGAGLVRLGDKQVMFSDCGTAFIMYARRGRSCVALFDPVGPAQAWPGLIVKFIETARKAGCRAVFYQVSAGFLPFALDTGMKCLKFGEQAIVDIENFNLQGGTWLKLRRSVNRATRDGLEFSMLSADEIPAVLDELRHVSDLWLAMHRTAEKGFSLGRFQPEYIAAGPVAVIRMNGRIVAFANILVSSCEGDAYIDLMRHVPDAHRGAMDLLFVRIMERLKAEGFRTLNLGMAPLAGLAIHSRAPLWNHLGNRIFLSGERYYNFQGVRAFKSKFRPRWQPRYIAVSGRGIAVLAILDIALLIGGGLKGIIRKQ</sequence>
<comment type="subcellular location">
    <subcellularLocation>
        <location evidence="1">Cell membrane</location>
        <topology evidence="1">Multi-pass membrane protein</topology>
    </subcellularLocation>
</comment>
<feature type="transmembrane region" description="Helical" evidence="7">
    <location>
        <begin position="82"/>
        <end position="101"/>
    </location>
</feature>
<keyword evidence="10" id="KW-1185">Reference proteome</keyword>
<dbReference type="InterPro" id="IPR024320">
    <property type="entry name" value="LPG_synthase_C"/>
</dbReference>
<dbReference type="OrthoDB" id="145485at2"/>
<keyword evidence="2" id="KW-1003">Cell membrane</keyword>
<dbReference type="Pfam" id="PF09924">
    <property type="entry name" value="LPG_synthase_C"/>
    <property type="match status" value="1"/>
</dbReference>
<protein>
    <submittedName>
        <fullName evidence="9">DUF2156 domain-containing protein</fullName>
    </submittedName>
</protein>
<gene>
    <name evidence="9" type="ORF">C9E81_06955</name>
</gene>
<dbReference type="GO" id="GO:0005886">
    <property type="term" value="C:plasma membrane"/>
    <property type="evidence" value="ECO:0007669"/>
    <property type="project" value="UniProtKB-SubCell"/>
</dbReference>
<evidence type="ECO:0000256" key="4">
    <source>
        <dbReference type="ARBA" id="ARBA00022989"/>
    </source>
</evidence>
<dbReference type="Proteomes" id="UP000273516">
    <property type="component" value="Unassembled WGS sequence"/>
</dbReference>
<dbReference type="GO" id="GO:0055091">
    <property type="term" value="P:phospholipid homeostasis"/>
    <property type="evidence" value="ECO:0007669"/>
    <property type="project" value="TreeGrafter"/>
</dbReference>
<feature type="transmembrane region" description="Helical" evidence="7">
    <location>
        <begin position="42"/>
        <end position="62"/>
    </location>
</feature>
<comment type="caution">
    <text evidence="9">The sequence shown here is derived from an EMBL/GenBank/DDBJ whole genome shotgun (WGS) entry which is preliminary data.</text>
</comment>
<dbReference type="RefSeq" id="WP_122111568.1">
    <property type="nucleotide sequence ID" value="NZ_QOKZ01000002.1"/>
</dbReference>
<feature type="domain" description="Phosphatidylglycerol lysyltransferase C-terminal" evidence="8">
    <location>
        <begin position="122"/>
        <end position="411"/>
    </location>
</feature>
<accession>A0A3M0MFR0</accession>